<feature type="domain" description="G-protein coupled receptors family 2 profile 1" evidence="3">
    <location>
        <begin position="144"/>
        <end position="202"/>
    </location>
</feature>
<evidence type="ECO:0000259" key="3">
    <source>
        <dbReference type="PROSITE" id="PS50227"/>
    </source>
</evidence>
<dbReference type="SMART" id="SM00008">
    <property type="entry name" value="HormR"/>
    <property type="match status" value="1"/>
</dbReference>
<dbReference type="InterPro" id="IPR036445">
    <property type="entry name" value="GPCR_2_extracell_dom_sf"/>
</dbReference>
<dbReference type="PROSITE" id="PS50227">
    <property type="entry name" value="G_PROTEIN_RECEP_F2_3"/>
    <property type="match status" value="1"/>
</dbReference>
<evidence type="ECO:0000259" key="4">
    <source>
        <dbReference type="PROSITE" id="PS50835"/>
    </source>
</evidence>
<keyword evidence="5" id="KW-0675">Receptor</keyword>
<dbReference type="Gene3D" id="4.10.1240.10">
    <property type="entry name" value="GPCR, family 2, extracellular hormone receptor domain"/>
    <property type="match status" value="1"/>
</dbReference>
<evidence type="ECO:0000313" key="5">
    <source>
        <dbReference type="EMBL" id="KAK3930660.1"/>
    </source>
</evidence>
<protein>
    <submittedName>
        <fullName evidence="5">Cadherin EGF LAG seven-pass G-type receptor 1</fullName>
    </submittedName>
</protein>
<comment type="caution">
    <text evidence="5">The sequence shown here is derived from an EMBL/GenBank/DDBJ whole genome shotgun (WGS) entry which is preliminary data.</text>
</comment>
<keyword evidence="6" id="KW-1185">Reference proteome</keyword>
<feature type="transmembrane region" description="Helical" evidence="2">
    <location>
        <begin position="805"/>
        <end position="824"/>
    </location>
</feature>
<feature type="compositionally biased region" description="Pro residues" evidence="1">
    <location>
        <begin position="1075"/>
        <end position="1100"/>
    </location>
</feature>
<proteinExistence type="predicted"/>
<dbReference type="GO" id="GO:0016020">
    <property type="term" value="C:membrane"/>
    <property type="evidence" value="ECO:0007669"/>
    <property type="project" value="InterPro"/>
</dbReference>
<dbReference type="Proteomes" id="UP001219518">
    <property type="component" value="Unassembled WGS sequence"/>
</dbReference>
<keyword evidence="2" id="KW-0472">Membrane</keyword>
<gene>
    <name evidence="5" type="ORF">KUF71_024016</name>
</gene>
<name>A0AAE1I1M6_9NEOP</name>
<feature type="transmembrane region" description="Helical" evidence="2">
    <location>
        <begin position="613"/>
        <end position="635"/>
    </location>
</feature>
<dbReference type="InterPro" id="IPR007110">
    <property type="entry name" value="Ig-like_dom"/>
</dbReference>
<evidence type="ECO:0000256" key="2">
    <source>
        <dbReference type="SAM" id="Phobius"/>
    </source>
</evidence>
<reference evidence="5" key="1">
    <citation type="submission" date="2021-07" db="EMBL/GenBank/DDBJ databases">
        <authorList>
            <person name="Catto M.A."/>
            <person name="Jacobson A."/>
            <person name="Kennedy G."/>
            <person name="Labadie P."/>
            <person name="Hunt B.G."/>
            <person name="Srinivasan R."/>
        </authorList>
    </citation>
    <scope>NUCLEOTIDE SEQUENCE</scope>
    <source>
        <strain evidence="5">PL_HMW_Pooled</strain>
        <tissue evidence="5">Head</tissue>
    </source>
</reference>
<accession>A0AAE1I1M6</accession>
<feature type="region of interest" description="Disordered" evidence="1">
    <location>
        <begin position="278"/>
        <end position="298"/>
    </location>
</feature>
<feature type="domain" description="Ig-like" evidence="4">
    <location>
        <begin position="1"/>
        <end position="77"/>
    </location>
</feature>
<reference evidence="5" key="2">
    <citation type="journal article" date="2023" name="BMC Genomics">
        <title>Pest status, molecular evolution, and epigenetic factors derived from the genome assembly of Frankliniella fusca, a thysanopteran phytovirus vector.</title>
        <authorList>
            <person name="Catto M.A."/>
            <person name="Labadie P.E."/>
            <person name="Jacobson A.L."/>
            <person name="Kennedy G.G."/>
            <person name="Srinivasan R."/>
            <person name="Hunt B.G."/>
        </authorList>
    </citation>
    <scope>NUCLEOTIDE SEQUENCE</scope>
    <source>
        <strain evidence="5">PL_HMW_Pooled</strain>
    </source>
</reference>
<dbReference type="PROSITE" id="PS50835">
    <property type="entry name" value="IG_LIKE"/>
    <property type="match status" value="1"/>
</dbReference>
<evidence type="ECO:0000313" key="6">
    <source>
        <dbReference type="Proteomes" id="UP001219518"/>
    </source>
</evidence>
<feature type="non-terminal residue" evidence="5">
    <location>
        <position position="1"/>
    </location>
</feature>
<feature type="transmembrane region" description="Helical" evidence="2">
    <location>
        <begin position="836"/>
        <end position="856"/>
    </location>
</feature>
<dbReference type="EMBL" id="JAHWGI010001412">
    <property type="protein sequence ID" value="KAK3930660.1"/>
    <property type="molecule type" value="Genomic_DNA"/>
</dbReference>
<dbReference type="AlphaFoldDB" id="A0AAE1I1M6"/>
<keyword evidence="2" id="KW-1133">Transmembrane helix</keyword>
<feature type="region of interest" description="Disordered" evidence="1">
    <location>
        <begin position="1070"/>
        <end position="1100"/>
    </location>
</feature>
<evidence type="ECO:0000256" key="1">
    <source>
        <dbReference type="SAM" id="MobiDB-lite"/>
    </source>
</evidence>
<feature type="region of interest" description="Disordered" evidence="1">
    <location>
        <begin position="1123"/>
        <end position="1146"/>
    </location>
</feature>
<dbReference type="GO" id="GO:0004930">
    <property type="term" value="F:G protein-coupled receptor activity"/>
    <property type="evidence" value="ECO:0007669"/>
    <property type="project" value="InterPro"/>
</dbReference>
<organism evidence="5 6">
    <name type="scientific">Frankliniella fusca</name>
    <dbReference type="NCBI Taxonomy" id="407009"/>
    <lineage>
        <taxon>Eukaryota</taxon>
        <taxon>Metazoa</taxon>
        <taxon>Ecdysozoa</taxon>
        <taxon>Arthropoda</taxon>
        <taxon>Hexapoda</taxon>
        <taxon>Insecta</taxon>
        <taxon>Pterygota</taxon>
        <taxon>Neoptera</taxon>
        <taxon>Paraneoptera</taxon>
        <taxon>Thysanoptera</taxon>
        <taxon>Terebrantia</taxon>
        <taxon>Thripoidea</taxon>
        <taxon>Thripidae</taxon>
        <taxon>Frankliniella</taxon>
    </lineage>
</organism>
<feature type="compositionally biased region" description="Acidic residues" evidence="1">
    <location>
        <begin position="1125"/>
        <end position="1134"/>
    </location>
</feature>
<feature type="transmembrane region" description="Helical" evidence="2">
    <location>
        <begin position="674"/>
        <end position="697"/>
    </location>
</feature>
<feature type="transmembrane region" description="Helical" evidence="2">
    <location>
        <begin position="644"/>
        <end position="662"/>
    </location>
</feature>
<feature type="transmembrane region" description="Helical" evidence="2">
    <location>
        <begin position="709"/>
        <end position="731"/>
    </location>
</feature>
<keyword evidence="2" id="KW-0812">Transmembrane</keyword>
<feature type="transmembrane region" description="Helical" evidence="2">
    <location>
        <begin position="751"/>
        <end position="770"/>
    </location>
</feature>
<sequence>GDNLTVTCLALGEASRDGAAAAGRGAAAGESLGFTWTRNRALLPLSPGKEVWEDLVPAGSLLRLYNVRRTATYCCQVGPTTHPARHGNGDERGVHQNASVLQVRGRTLSRTACSDVHVVGEVQGVSLGEAGSGAEAEAGAVPVCAGAEAAGLWWPDTAAGAEARLPCPPQYSGRAAVRACRLVDTGQPRWAPPDFAQCESRQLAAVRERLEAVTLGLSNASAAGVLSSALSLAAAALRLPGEGSALLGLLRGAAQHLADLPRQPPAAATAPVLSADAAAAHDAAAPPSPKASTAATSEADQIRKLSLEGLDLLLRRPRALNSEQHVVEMQRLARSVSLLWAASPQVAAAGGAAEPERLSLPAMAVSVASVTPDPHDHNVKVHFPAPASRWSDWTEGFVDVVLRLDAPPQQGQDNLTLAAPGALGLAVVAYRNLSKLLPERLVMKQENDEELEMEIHSRVVSVWLGSSSGAVITEPREGFLAEAWLRSLDEEGAAADDGGGELDRSRGGADWVEVCGLTSEVGASYTGAWDLTSCVLHREPERAPLLGSGGPASAKGTAPLPGAAQGQGAAAGLGLGLVPSASRCVCSKPGTIALLLVAHTAKAAAAPDSSPPLVVVAGCGSCLLLSLLTLVLLLLRCRLRPRALYLKLQCCAATVAAMAVFLHAVHRPPPPSCFAALATTLEALLLIGLSSHISKLMLIYTELMRVGNLNYAVIGVTTGAPVLAVLCSHLAYLSAEWPVRHWWLETGSPFFYMFVASAALLLVLFLLLSCSVTRRLSALRAAKLSSSEAAGLDSRSGLVCRASTLFVASAAMQASSLVFVNVPGDGGGAAGPGPGPIAFGSSAAALGVLIMFCYAVRPEAPCGPGRSSPRLSKAKEAAKEDDGSLTFFTKQDANAESEGGAPLDLIRESGHVLQQVQGPAPQPMEAVGVGVVWGPYEGAYRMQDGIATRVCVELIGEEVVAGGVPAVMRCNLEPGAGAPGPGPGPGQGPCIVGPIMAEAYSAGPGVLSIATPDGATYTTTSFVVGEAMPVVVPPSMASVPVITVTRTDQEPAPAAQDADMLNRISQDLDYLLNRTPPPGSGPGSGPAPPGPSAPVLAPAPPPAVVHPVSILRRRPSCNMTIQEAVQEEDEEEAEAEGKCKGNLVVA</sequence>
<dbReference type="InterPro" id="IPR001879">
    <property type="entry name" value="GPCR_2_extracellular_dom"/>
</dbReference>